<evidence type="ECO:0000313" key="1">
    <source>
        <dbReference type="EMBL" id="KAH6692707.1"/>
    </source>
</evidence>
<comment type="caution">
    <text evidence="1">The sequence shown here is derived from an EMBL/GenBank/DDBJ whole genome shotgun (WGS) entry which is preliminary data.</text>
</comment>
<accession>A0A9P8VIE5</accession>
<proteinExistence type="predicted"/>
<keyword evidence="2" id="KW-1185">Reference proteome</keyword>
<organism evidence="1 2">
    <name type="scientific">Plectosphaerella plurivora</name>
    <dbReference type="NCBI Taxonomy" id="936078"/>
    <lineage>
        <taxon>Eukaryota</taxon>
        <taxon>Fungi</taxon>
        <taxon>Dikarya</taxon>
        <taxon>Ascomycota</taxon>
        <taxon>Pezizomycotina</taxon>
        <taxon>Sordariomycetes</taxon>
        <taxon>Hypocreomycetidae</taxon>
        <taxon>Glomerellales</taxon>
        <taxon>Plectosphaerellaceae</taxon>
        <taxon>Plectosphaerella</taxon>
    </lineage>
</organism>
<sequence length="222" mass="24645">MCRVSVSVRIPTHVASAGDVAAVFGRRPGWISRWICTHSLFLCLRPTIRATRTNVEHPFFSSVLSLRGVVDLSEASEGHLCWWRDLLIPRPSGGSPVGLSIRKPRCSLLPFALGAASLTRWPRSQCRWPLRSLLMVRKTVGRRTPSPHHGIQCWQPLHMTLLPRRISPSCRTRSGYRQASGCRSVSVSASFGDGQWWPGCPDGHLHSFQCCGPVSSSLRQAD</sequence>
<name>A0A9P8VIE5_9PEZI</name>
<reference evidence="1" key="1">
    <citation type="journal article" date="2021" name="Nat. Commun.">
        <title>Genetic determinants of endophytism in the Arabidopsis root mycobiome.</title>
        <authorList>
            <person name="Mesny F."/>
            <person name="Miyauchi S."/>
            <person name="Thiergart T."/>
            <person name="Pickel B."/>
            <person name="Atanasova L."/>
            <person name="Karlsson M."/>
            <person name="Huettel B."/>
            <person name="Barry K.W."/>
            <person name="Haridas S."/>
            <person name="Chen C."/>
            <person name="Bauer D."/>
            <person name="Andreopoulos W."/>
            <person name="Pangilinan J."/>
            <person name="LaButti K."/>
            <person name="Riley R."/>
            <person name="Lipzen A."/>
            <person name="Clum A."/>
            <person name="Drula E."/>
            <person name="Henrissat B."/>
            <person name="Kohler A."/>
            <person name="Grigoriev I.V."/>
            <person name="Martin F.M."/>
            <person name="Hacquard S."/>
        </authorList>
    </citation>
    <scope>NUCLEOTIDE SEQUENCE</scope>
    <source>
        <strain evidence="1">MPI-SDFR-AT-0117</strain>
    </source>
</reference>
<evidence type="ECO:0000313" key="2">
    <source>
        <dbReference type="Proteomes" id="UP000770015"/>
    </source>
</evidence>
<dbReference type="Proteomes" id="UP000770015">
    <property type="component" value="Unassembled WGS sequence"/>
</dbReference>
<protein>
    <submittedName>
        <fullName evidence="1">Uncharacterized protein</fullName>
    </submittedName>
</protein>
<gene>
    <name evidence="1" type="ORF">F5X68DRAFT_60420</name>
</gene>
<dbReference type="AlphaFoldDB" id="A0A9P8VIE5"/>
<dbReference type="EMBL" id="JAGSXJ010000004">
    <property type="protein sequence ID" value="KAH6692707.1"/>
    <property type="molecule type" value="Genomic_DNA"/>
</dbReference>